<reference evidence="1 2" key="1">
    <citation type="submission" date="2014-01" db="EMBL/GenBank/DDBJ databases">
        <title>Roseivivax isoporae LMG 25204 Genome Sequencing.</title>
        <authorList>
            <person name="Lai Q."/>
            <person name="Li G."/>
            <person name="Shao Z."/>
        </authorList>
    </citation>
    <scope>NUCLEOTIDE SEQUENCE [LARGE SCALE GENOMIC DNA]</scope>
    <source>
        <strain evidence="1 2">LMG 25204</strain>
    </source>
</reference>
<feature type="non-terminal residue" evidence="1">
    <location>
        <position position="1"/>
    </location>
</feature>
<feature type="non-terminal residue" evidence="1">
    <location>
        <position position="142"/>
    </location>
</feature>
<dbReference type="eggNOG" id="COG4695">
    <property type="taxonomic scope" value="Bacteria"/>
</dbReference>
<keyword evidence="2" id="KW-1185">Reference proteome</keyword>
<name>X7F0F5_9RHOB</name>
<dbReference type="RefSeq" id="WP_043776034.1">
    <property type="nucleotide sequence ID" value="NZ_JAME01000172.1"/>
</dbReference>
<dbReference type="AlphaFoldDB" id="X7F0F5"/>
<dbReference type="Proteomes" id="UP000023430">
    <property type="component" value="Unassembled WGS sequence"/>
</dbReference>
<dbReference type="InterPro" id="IPR006944">
    <property type="entry name" value="Phage/GTA_portal"/>
</dbReference>
<dbReference type="EMBL" id="JAME01000172">
    <property type="protein sequence ID" value="ETX26412.1"/>
    <property type="molecule type" value="Genomic_DNA"/>
</dbReference>
<protein>
    <submittedName>
        <fullName evidence="1">Uncharacterized protein</fullName>
    </submittedName>
</protein>
<dbReference type="OrthoDB" id="7592047at2"/>
<accession>X7F0F5</accession>
<dbReference type="Pfam" id="PF04860">
    <property type="entry name" value="Phage_portal"/>
    <property type="match status" value="1"/>
</dbReference>
<comment type="caution">
    <text evidence="1">The sequence shown here is derived from an EMBL/GenBank/DDBJ whole genome shotgun (WGS) entry which is preliminary data.</text>
</comment>
<gene>
    <name evidence="1" type="ORF">RISW2_06050</name>
</gene>
<proteinExistence type="predicted"/>
<organism evidence="1 2">
    <name type="scientific">Roseivivax isoporae LMG 25204</name>
    <dbReference type="NCBI Taxonomy" id="1449351"/>
    <lineage>
        <taxon>Bacteria</taxon>
        <taxon>Pseudomonadati</taxon>
        <taxon>Pseudomonadota</taxon>
        <taxon>Alphaproteobacteria</taxon>
        <taxon>Rhodobacterales</taxon>
        <taxon>Roseobacteraceae</taxon>
        <taxon>Roseivivax</taxon>
    </lineage>
</organism>
<evidence type="ECO:0000313" key="1">
    <source>
        <dbReference type="EMBL" id="ETX26412.1"/>
    </source>
</evidence>
<evidence type="ECO:0000313" key="2">
    <source>
        <dbReference type="Proteomes" id="UP000023430"/>
    </source>
</evidence>
<sequence>VLVEGEFWHVMMPPLQDDLRGTSPILVDGREAVAVAIALQQYANRLFTNDATPPYIFTMDGNFKGSEDKKNWLTAWRRWTTGRNRHQPGIAEYGMKPHRMGLTAEEAQFLETRKELWLDIARLWRVPPHKVGILDRATFSNI</sequence>